<protein>
    <recommendedName>
        <fullName evidence="3">Transmembrane protein</fullName>
    </recommendedName>
</protein>
<sequence length="129" mass="14331">MLGATPVGLKEQHPMPERTCRTYEEFWPHYLREHAQPRTRAIHYAGTALAIGCAAAVAATGKRKWLAAMPVAGYGFAWTAHALVERNRPATFTYPWWSLKSDFRMFFLAASGRLSQHLAAAGVREAGES</sequence>
<dbReference type="InterPro" id="IPR009305">
    <property type="entry name" value="Mpo1-like"/>
</dbReference>
<dbReference type="Pfam" id="PF06127">
    <property type="entry name" value="Mpo1-like"/>
    <property type="match status" value="1"/>
</dbReference>
<proteinExistence type="predicted"/>
<feature type="transmembrane region" description="Helical" evidence="1">
    <location>
        <begin position="65"/>
        <end position="84"/>
    </location>
</feature>
<evidence type="ECO:0000313" key="2">
    <source>
        <dbReference type="EMBL" id="CAA9523567.1"/>
    </source>
</evidence>
<evidence type="ECO:0000256" key="1">
    <source>
        <dbReference type="SAM" id="Phobius"/>
    </source>
</evidence>
<feature type="transmembrane region" description="Helical" evidence="1">
    <location>
        <begin position="41"/>
        <end position="59"/>
    </location>
</feature>
<gene>
    <name evidence="2" type="ORF">AVDCRST_MAG09-2210</name>
</gene>
<accession>A0A6J4THS1</accession>
<dbReference type="AlphaFoldDB" id="A0A6J4THS1"/>
<dbReference type="EMBL" id="CADCVZ010000062">
    <property type="protein sequence ID" value="CAA9523567.1"/>
    <property type="molecule type" value="Genomic_DNA"/>
</dbReference>
<keyword evidence="1" id="KW-0472">Membrane</keyword>
<reference evidence="2" key="1">
    <citation type="submission" date="2020-02" db="EMBL/GenBank/DDBJ databases">
        <authorList>
            <person name="Meier V. D."/>
        </authorList>
    </citation>
    <scope>NUCLEOTIDE SEQUENCE</scope>
    <source>
        <strain evidence="2">AVDCRST_MAG09</strain>
    </source>
</reference>
<organism evidence="2">
    <name type="scientific">uncultured Sphingomonas sp</name>
    <dbReference type="NCBI Taxonomy" id="158754"/>
    <lineage>
        <taxon>Bacteria</taxon>
        <taxon>Pseudomonadati</taxon>
        <taxon>Pseudomonadota</taxon>
        <taxon>Alphaproteobacteria</taxon>
        <taxon>Sphingomonadales</taxon>
        <taxon>Sphingomonadaceae</taxon>
        <taxon>Sphingomonas</taxon>
        <taxon>environmental samples</taxon>
    </lineage>
</organism>
<evidence type="ECO:0008006" key="3">
    <source>
        <dbReference type="Google" id="ProtNLM"/>
    </source>
</evidence>
<keyword evidence="1" id="KW-1133">Transmembrane helix</keyword>
<keyword evidence="1" id="KW-0812">Transmembrane</keyword>
<name>A0A6J4THS1_9SPHN</name>
<dbReference type="PANTHER" id="PTHR34205:SF2">
    <property type="entry name" value="DUF962 DOMAIN-CONTAINING PROTEIN"/>
    <property type="match status" value="1"/>
</dbReference>
<dbReference type="PANTHER" id="PTHR34205">
    <property type="entry name" value="TRANSMEMBRANE PROTEIN"/>
    <property type="match status" value="1"/>
</dbReference>